<dbReference type="GO" id="GO:0016020">
    <property type="term" value="C:membrane"/>
    <property type="evidence" value="ECO:0007669"/>
    <property type="project" value="UniProtKB-SubCell"/>
</dbReference>
<dbReference type="Pfam" id="PF04172">
    <property type="entry name" value="LrgB"/>
    <property type="match status" value="1"/>
</dbReference>
<feature type="transmembrane region" description="Helical" evidence="5">
    <location>
        <begin position="32"/>
        <end position="52"/>
    </location>
</feature>
<evidence type="ECO:0000256" key="3">
    <source>
        <dbReference type="ARBA" id="ARBA00022989"/>
    </source>
</evidence>
<feature type="transmembrane region" description="Helical" evidence="5">
    <location>
        <begin position="64"/>
        <end position="84"/>
    </location>
</feature>
<feature type="transmembrane region" description="Helical" evidence="5">
    <location>
        <begin position="146"/>
        <end position="169"/>
    </location>
</feature>
<feature type="transmembrane region" description="Helical" evidence="5">
    <location>
        <begin position="205"/>
        <end position="225"/>
    </location>
</feature>
<keyword evidence="3 5" id="KW-1133">Transmembrane helix</keyword>
<dbReference type="PANTHER" id="PTHR30249">
    <property type="entry name" value="PUTATIVE SEROTONIN TRANSPORTER"/>
    <property type="match status" value="1"/>
</dbReference>
<comment type="subcellular location">
    <subcellularLocation>
        <location evidence="1">Membrane</location>
        <topology evidence="1">Multi-pass membrane protein</topology>
    </subcellularLocation>
</comment>
<evidence type="ECO:0000256" key="5">
    <source>
        <dbReference type="SAM" id="Phobius"/>
    </source>
</evidence>
<comment type="caution">
    <text evidence="6">The sequence shown here is derived from an EMBL/GenBank/DDBJ whole genome shotgun (WGS) entry which is preliminary data.</text>
</comment>
<dbReference type="EMBL" id="DVGD01000173">
    <property type="protein sequence ID" value="HIR09845.1"/>
    <property type="molecule type" value="Genomic_DNA"/>
</dbReference>
<dbReference type="InterPro" id="IPR007300">
    <property type="entry name" value="CidB/LrgB"/>
</dbReference>
<reference evidence="6" key="2">
    <citation type="journal article" date="2021" name="PeerJ">
        <title>Extensive microbial diversity within the chicken gut microbiome revealed by metagenomics and culture.</title>
        <authorList>
            <person name="Gilroy R."/>
            <person name="Ravi A."/>
            <person name="Getino M."/>
            <person name="Pursley I."/>
            <person name="Horton D.L."/>
            <person name="Alikhan N.F."/>
            <person name="Baker D."/>
            <person name="Gharbi K."/>
            <person name="Hall N."/>
            <person name="Watson M."/>
            <person name="Adriaenssens E.M."/>
            <person name="Foster-Nyarko E."/>
            <person name="Jarju S."/>
            <person name="Secka A."/>
            <person name="Antonio M."/>
            <person name="Oren A."/>
            <person name="Chaudhuri R.R."/>
            <person name="La Ragione R."/>
            <person name="Hildebrand F."/>
            <person name="Pallen M.J."/>
        </authorList>
    </citation>
    <scope>NUCLEOTIDE SEQUENCE</scope>
    <source>
        <strain evidence="6">ChiHjej9B8-7071</strain>
    </source>
</reference>
<evidence type="ECO:0000313" key="7">
    <source>
        <dbReference type="Proteomes" id="UP000824258"/>
    </source>
</evidence>
<evidence type="ECO:0000256" key="4">
    <source>
        <dbReference type="ARBA" id="ARBA00023136"/>
    </source>
</evidence>
<sequence length="227" mass="23246">MQAILDSPLLGLGLSAATFALGRWIQKKTGWTIANPLLISAVLSIALLLVLEIPYEAYAQGGEFINLMLSPVTAILALGIYNQRAVLKRYFVPVLVGCLVGSASSVLSVLGLCRLFGLDQTITAALIPKSCTTAIALGIAEAKGGIVAITAACVIFTGLVGALGAPLFAKVFRITDPVAQGLAVGACSHALGTSKAREMGELQGAMSSIAIGVCGLLTVLLSLVLPL</sequence>
<dbReference type="Proteomes" id="UP000824258">
    <property type="component" value="Unassembled WGS sequence"/>
</dbReference>
<gene>
    <name evidence="6" type="ORF">IAA70_05540</name>
</gene>
<keyword evidence="2 5" id="KW-0812">Transmembrane</keyword>
<keyword evidence="4 5" id="KW-0472">Membrane</keyword>
<evidence type="ECO:0000256" key="2">
    <source>
        <dbReference type="ARBA" id="ARBA00022692"/>
    </source>
</evidence>
<dbReference type="PANTHER" id="PTHR30249:SF0">
    <property type="entry name" value="PLASTIDAL GLYCOLATE_GLYCERATE TRANSLOCATOR 1, CHLOROPLASTIC"/>
    <property type="match status" value="1"/>
</dbReference>
<accession>A0A9D1AA14</accession>
<feature type="transmembrane region" description="Helical" evidence="5">
    <location>
        <begin position="90"/>
        <end position="110"/>
    </location>
</feature>
<evidence type="ECO:0000313" key="6">
    <source>
        <dbReference type="EMBL" id="HIR09845.1"/>
    </source>
</evidence>
<name>A0A9D1AA14_9FIRM</name>
<organism evidence="6 7">
    <name type="scientific">Candidatus Avoscillospira stercoripullorum</name>
    <dbReference type="NCBI Taxonomy" id="2840709"/>
    <lineage>
        <taxon>Bacteria</taxon>
        <taxon>Bacillati</taxon>
        <taxon>Bacillota</taxon>
        <taxon>Clostridia</taxon>
        <taxon>Eubacteriales</taxon>
        <taxon>Oscillospiraceae</taxon>
        <taxon>Oscillospiraceae incertae sedis</taxon>
        <taxon>Candidatus Avoscillospira</taxon>
    </lineage>
</organism>
<dbReference type="AlphaFoldDB" id="A0A9D1AA14"/>
<evidence type="ECO:0000256" key="1">
    <source>
        <dbReference type="ARBA" id="ARBA00004141"/>
    </source>
</evidence>
<protein>
    <submittedName>
        <fullName evidence="6">LrgB family protein</fullName>
    </submittedName>
</protein>
<proteinExistence type="predicted"/>
<reference evidence="6" key="1">
    <citation type="submission" date="2020-10" db="EMBL/GenBank/DDBJ databases">
        <authorList>
            <person name="Gilroy R."/>
        </authorList>
    </citation>
    <scope>NUCLEOTIDE SEQUENCE</scope>
    <source>
        <strain evidence="6">ChiHjej9B8-7071</strain>
    </source>
</reference>